<evidence type="ECO:0000313" key="6">
    <source>
        <dbReference type="Proteomes" id="UP001472866"/>
    </source>
</evidence>
<name>A0AAX4P8K2_9CHLO</name>
<dbReference type="PROSITE" id="PS50054">
    <property type="entry name" value="TYR_PHOSPHATASE_DUAL"/>
    <property type="match status" value="1"/>
</dbReference>
<accession>A0AAX4P8K2</accession>
<gene>
    <name evidence="5" type="ORF">HKI87_05g37350</name>
</gene>
<dbReference type="InterPro" id="IPR003595">
    <property type="entry name" value="Tyr_Pase_cat"/>
</dbReference>
<reference evidence="5 6" key="1">
    <citation type="submission" date="2024-03" db="EMBL/GenBank/DDBJ databases">
        <title>Complete genome sequence of the green alga Chloropicon roscoffensis RCC1871.</title>
        <authorList>
            <person name="Lemieux C."/>
            <person name="Pombert J.-F."/>
            <person name="Otis C."/>
            <person name="Turmel M."/>
        </authorList>
    </citation>
    <scope>NUCLEOTIDE SEQUENCE [LARGE SCALE GENOMIC DNA]</scope>
    <source>
        <strain evidence="5 6">RCC1871</strain>
    </source>
</reference>
<dbReference type="InterPro" id="IPR020422">
    <property type="entry name" value="TYR_PHOSPHATASE_DUAL_dom"/>
</dbReference>
<evidence type="ECO:0000256" key="2">
    <source>
        <dbReference type="SAM" id="MobiDB-lite"/>
    </source>
</evidence>
<dbReference type="GO" id="GO:0016787">
    <property type="term" value="F:hydrolase activity"/>
    <property type="evidence" value="ECO:0007669"/>
    <property type="project" value="UniProtKB-KW"/>
</dbReference>
<dbReference type="Proteomes" id="UP001472866">
    <property type="component" value="Chromosome 05"/>
</dbReference>
<sequence length="547" mass="60604">MRLPCCRTRIEDEADDARPLRQDVSSDEQPGVSPASPAWAKRDTALNHSALFRVKERVQCFFEGGRACRKEDPKAHKGANAVRGVHSDWVGKSIIAAARPQQPIVEREGTLEDMLAKNVKGIVNLQEIGEHAHCGSGILDHTGFSYDPDYFMQAGISVYNFPSVDMKSPAMESTLNTVQVIDSHVKRGEVVLVHCHAGLGRTGTAIASYFIYANGMRPVDAIELVRRHRPKSVETPSQVQLVNRFANFLARQPKPLPLAHIQRQLDKSVGAGRPMGKGEDAIHAEKISSRIRALERVYEGAWKGEFRRECHQDFESTLGGQEMLLHGTDRSRHHPMVPWRLAKALWRIRRSRGEAGHMAEEAARILSTLSSGEARFVDLKVLDIELDLHCSDWRSCEGVSLSQALQLLEAWLSSVRPDKFDLDAIEKMLSETLSSERESRRALLRRFDRQHALTIHSLAAVAAFLVGTEGEDGSPGTAGTGEEPRRVILGWLVGRLLFACDKDQDAVVDISTSGESAKLGELLLKLSAHMHGHFSEEEGDQGVVHTS</sequence>
<dbReference type="Gene3D" id="3.90.190.10">
    <property type="entry name" value="Protein tyrosine phosphatase superfamily"/>
    <property type="match status" value="1"/>
</dbReference>
<feature type="compositionally biased region" description="Basic and acidic residues" evidence="2">
    <location>
        <begin position="12"/>
        <end position="21"/>
    </location>
</feature>
<evidence type="ECO:0000313" key="5">
    <source>
        <dbReference type="EMBL" id="WZN62199.1"/>
    </source>
</evidence>
<dbReference type="PROSITE" id="PS50056">
    <property type="entry name" value="TYR_PHOSPHATASE_2"/>
    <property type="match status" value="1"/>
</dbReference>
<evidence type="ECO:0000259" key="3">
    <source>
        <dbReference type="PROSITE" id="PS50054"/>
    </source>
</evidence>
<dbReference type="InterPro" id="IPR050561">
    <property type="entry name" value="PTP"/>
</dbReference>
<dbReference type="EMBL" id="CP151505">
    <property type="protein sequence ID" value="WZN62199.1"/>
    <property type="molecule type" value="Genomic_DNA"/>
</dbReference>
<evidence type="ECO:0000256" key="1">
    <source>
        <dbReference type="ARBA" id="ARBA00022801"/>
    </source>
</evidence>
<feature type="region of interest" description="Disordered" evidence="2">
    <location>
        <begin position="12"/>
        <end position="39"/>
    </location>
</feature>
<dbReference type="PROSITE" id="PS00383">
    <property type="entry name" value="TYR_PHOSPHATASE_1"/>
    <property type="match status" value="1"/>
</dbReference>
<feature type="domain" description="Tyrosine-protein phosphatase" evidence="3">
    <location>
        <begin position="86"/>
        <end position="254"/>
    </location>
</feature>
<keyword evidence="1" id="KW-0378">Hydrolase</keyword>
<dbReference type="AlphaFoldDB" id="A0AAX4P8K2"/>
<feature type="domain" description="Tyrosine specific protein phosphatases" evidence="4">
    <location>
        <begin position="172"/>
        <end position="240"/>
    </location>
</feature>
<dbReference type="SUPFAM" id="SSF52799">
    <property type="entry name" value="(Phosphotyrosine protein) phosphatases II"/>
    <property type="match status" value="1"/>
</dbReference>
<dbReference type="InterPro" id="IPR016130">
    <property type="entry name" value="Tyr_Pase_AS"/>
</dbReference>
<dbReference type="InterPro" id="IPR000387">
    <property type="entry name" value="Tyr_Pase_dom"/>
</dbReference>
<protein>
    <submittedName>
        <fullName evidence="5">Protein tyrosine phosphatase</fullName>
    </submittedName>
</protein>
<dbReference type="InterPro" id="IPR029021">
    <property type="entry name" value="Prot-tyrosine_phosphatase-like"/>
</dbReference>
<proteinExistence type="predicted"/>
<dbReference type="Pfam" id="PF22785">
    <property type="entry name" value="Tc-R-P"/>
    <property type="match status" value="1"/>
</dbReference>
<keyword evidence="6" id="KW-1185">Reference proteome</keyword>
<dbReference type="SMART" id="SM00404">
    <property type="entry name" value="PTPc_motif"/>
    <property type="match status" value="1"/>
</dbReference>
<evidence type="ECO:0000259" key="4">
    <source>
        <dbReference type="PROSITE" id="PS50056"/>
    </source>
</evidence>
<dbReference type="FunFam" id="3.90.190.10:FF:000157">
    <property type="entry name" value="Protein-tyrosine phosphatase"/>
    <property type="match status" value="1"/>
</dbReference>
<dbReference type="PANTHER" id="PTHR23339">
    <property type="entry name" value="TYROSINE SPECIFIC PROTEIN PHOSPHATASE AND DUAL SPECIFICITY PROTEIN PHOSPHATASE"/>
    <property type="match status" value="1"/>
</dbReference>
<organism evidence="5 6">
    <name type="scientific">Chloropicon roscoffensis</name>
    <dbReference type="NCBI Taxonomy" id="1461544"/>
    <lineage>
        <taxon>Eukaryota</taxon>
        <taxon>Viridiplantae</taxon>
        <taxon>Chlorophyta</taxon>
        <taxon>Chloropicophyceae</taxon>
        <taxon>Chloropicales</taxon>
        <taxon>Chloropicaceae</taxon>
        <taxon>Chloropicon</taxon>
    </lineage>
</organism>